<dbReference type="HOGENOM" id="CLU_022905_1_0_1"/>
<dbReference type="InterPro" id="IPR053105">
    <property type="entry name" value="Class_V-like_SAM-MTase"/>
</dbReference>
<dbReference type="PANTHER" id="PTHR47250">
    <property type="entry name" value="HISTONE-LYSINE N-METHYLTRANSFERASE SET-6"/>
    <property type="match status" value="1"/>
</dbReference>
<dbReference type="STRING" id="31234.E3MZA1"/>
<gene>
    <name evidence="3" type="primary">Cre-set-6</name>
    <name evidence="3" type="ORF">CRE_05920</name>
</gene>
<evidence type="ECO:0000313" key="4">
    <source>
        <dbReference type="Proteomes" id="UP000008281"/>
    </source>
</evidence>
<evidence type="ECO:0000259" key="2">
    <source>
        <dbReference type="PROSITE" id="PS50280"/>
    </source>
</evidence>
<dbReference type="Proteomes" id="UP000008281">
    <property type="component" value="Unassembled WGS sequence"/>
</dbReference>
<evidence type="ECO:0000313" key="3">
    <source>
        <dbReference type="EMBL" id="EFP12876.1"/>
    </source>
</evidence>
<dbReference type="OMA" id="HSTICAE"/>
<dbReference type="FunCoup" id="E3MZA1">
    <property type="interactions" value="155"/>
</dbReference>
<name>E3MZA1_CAERE</name>
<dbReference type="SMART" id="SM00317">
    <property type="entry name" value="SET"/>
    <property type="match status" value="1"/>
</dbReference>
<organism evidence="4">
    <name type="scientific">Caenorhabditis remanei</name>
    <name type="common">Caenorhabditis vulgaris</name>
    <dbReference type="NCBI Taxonomy" id="31234"/>
    <lineage>
        <taxon>Eukaryota</taxon>
        <taxon>Metazoa</taxon>
        <taxon>Ecdysozoa</taxon>
        <taxon>Nematoda</taxon>
        <taxon>Chromadorea</taxon>
        <taxon>Rhabditida</taxon>
        <taxon>Rhabditina</taxon>
        <taxon>Rhabditomorpha</taxon>
        <taxon>Rhabditoidea</taxon>
        <taxon>Rhabditidae</taxon>
        <taxon>Peloderinae</taxon>
        <taxon>Caenorhabditis</taxon>
    </lineage>
</organism>
<evidence type="ECO:0000256" key="1">
    <source>
        <dbReference type="SAM" id="MobiDB-lite"/>
    </source>
</evidence>
<dbReference type="GO" id="GO:0140949">
    <property type="term" value="F:histone H3K9 trimethyltransferase activity"/>
    <property type="evidence" value="ECO:0007669"/>
    <property type="project" value="EnsemblMetazoa"/>
</dbReference>
<dbReference type="AlphaFoldDB" id="E3MZA1"/>
<feature type="region of interest" description="Disordered" evidence="1">
    <location>
        <begin position="1"/>
        <end position="48"/>
    </location>
</feature>
<dbReference type="EMBL" id="DS268500">
    <property type="protein sequence ID" value="EFP12876.1"/>
    <property type="molecule type" value="Genomic_DNA"/>
</dbReference>
<dbReference type="GO" id="GO:0040029">
    <property type="term" value="P:epigenetic regulation of gene expression"/>
    <property type="evidence" value="ECO:0007669"/>
    <property type="project" value="EnsemblMetazoa"/>
</dbReference>
<feature type="compositionally biased region" description="Polar residues" evidence="1">
    <location>
        <begin position="29"/>
        <end position="40"/>
    </location>
</feature>
<proteinExistence type="predicted"/>
<dbReference type="OrthoDB" id="5792673at2759"/>
<keyword evidence="4" id="KW-1185">Reference proteome</keyword>
<feature type="domain" description="SET" evidence="2">
    <location>
        <begin position="435"/>
        <end position="579"/>
    </location>
</feature>
<dbReference type="PANTHER" id="PTHR47250:SF3">
    <property type="entry name" value="HISTONE-LYSINE N-METHYLTRANSFERASE SET-6"/>
    <property type="match status" value="1"/>
</dbReference>
<dbReference type="GO" id="GO:0000785">
    <property type="term" value="C:chromatin"/>
    <property type="evidence" value="ECO:0007669"/>
    <property type="project" value="EnsemblMetazoa"/>
</dbReference>
<dbReference type="SUPFAM" id="SSF82199">
    <property type="entry name" value="SET domain"/>
    <property type="match status" value="1"/>
</dbReference>
<dbReference type="InterPro" id="IPR046341">
    <property type="entry name" value="SET_dom_sf"/>
</dbReference>
<dbReference type="InParanoid" id="E3MZA1"/>
<dbReference type="GO" id="GO:0140942">
    <property type="term" value="F:histone H3K9 dimethyltransferase activity"/>
    <property type="evidence" value="ECO:0007669"/>
    <property type="project" value="EnsemblMetazoa"/>
</dbReference>
<feature type="compositionally biased region" description="Low complexity" evidence="1">
    <location>
        <begin position="8"/>
        <end position="17"/>
    </location>
</feature>
<dbReference type="PROSITE" id="PS50280">
    <property type="entry name" value="SET"/>
    <property type="match status" value="1"/>
</dbReference>
<reference evidence="3" key="1">
    <citation type="submission" date="2007-07" db="EMBL/GenBank/DDBJ databases">
        <title>PCAP assembly of the Caenorhabditis remanei genome.</title>
        <authorList>
            <consortium name="The Caenorhabditis remanei Sequencing Consortium"/>
            <person name="Wilson R.K."/>
        </authorList>
    </citation>
    <scope>NUCLEOTIDE SEQUENCE [LARGE SCALE GENOMIC DNA]</scope>
    <source>
        <strain evidence="3">PB4641</strain>
    </source>
</reference>
<dbReference type="InterPro" id="IPR001214">
    <property type="entry name" value="SET_dom"/>
</dbReference>
<dbReference type="eggNOG" id="KOG1082">
    <property type="taxonomic scope" value="Eukaryota"/>
</dbReference>
<dbReference type="Gene3D" id="2.170.270.10">
    <property type="entry name" value="SET domain"/>
    <property type="match status" value="1"/>
</dbReference>
<sequence>MVTGMKRSNNNENASSSRKIRKTCENADAPSTSRQSYTSSQEKKKKAEKVVIEERQRINEVVEDDELVVLEENIVMITNSGSKKFSNFFQEIELISRTWRTRAYACFPAPKIKMIKRNWNEFTAKSKNVNFSKLSSLEPHYWDIIREYRNCHPAKSVEKNSAMQKKYLRMTIDERLEFWKNQAQRIWWHAEDRLLFDESIRQKRKIEFCKDLKKYFKMNSETPSQNVERCHHLAVKFLEFNKKKFVENDKSLTPRALPEEFEMFYLSKLAYHPPRDRMRITENLSNTDLGSDGMKIPVYSDCAETDHREVHIPESLCYDYISANVIDRASEPKLEEAIGMAEQEKNKIICSCCKSENGPVNCFNNPDCRCSMVNQRLESLQGNDGRTSFTSFKPVNFRTGSAAFYRYAAFACSEECACKGRCNNNVLFTLQKNLFQLEVFRADIATGFEVRTLNYIPAGTPVMEFRGEIMNSDRLEDDLKDYSMQLTDPAEDRKALHRIIESLNFTPEYLKVLKMINKKEWHIDCKWQGNVGRHLNHSCIPNLEPFRVYQKNFTPGHVSLVLFSVKSIMPGERLTIDYGPNYKGLREGWCACGTFACRNGMDFHIFNKLNYATIRRCFEEIMQRENEDYDKLIEHWDENYYRHVELVLQLRDDRLLYKYGNDDYPLPEQLM</sequence>
<accession>E3MZA1</accession>
<dbReference type="Pfam" id="PF00856">
    <property type="entry name" value="SET"/>
    <property type="match status" value="1"/>
</dbReference>
<protein>
    <submittedName>
        <fullName evidence="3">CRE-SET-6 protein</fullName>
    </submittedName>
</protein>